<dbReference type="SUPFAM" id="SSF46894">
    <property type="entry name" value="C-terminal effector domain of the bipartite response regulators"/>
    <property type="match status" value="1"/>
</dbReference>
<gene>
    <name evidence="5" type="ORF">NCTC13193_00183</name>
</gene>
<dbReference type="Pfam" id="PF00486">
    <property type="entry name" value="Trans_reg_C"/>
    <property type="match status" value="1"/>
</dbReference>
<evidence type="ECO:0000256" key="2">
    <source>
        <dbReference type="PROSITE-ProRule" id="PRU01091"/>
    </source>
</evidence>
<feature type="transmembrane region" description="Helical" evidence="3">
    <location>
        <begin position="180"/>
        <end position="203"/>
    </location>
</feature>
<proteinExistence type="predicted"/>
<keyword evidence="3" id="KW-0812">Transmembrane</keyword>
<dbReference type="RefSeq" id="WP_141130921.1">
    <property type="nucleotide sequence ID" value="NZ_JBEGXN010000018.1"/>
</dbReference>
<evidence type="ECO:0000256" key="1">
    <source>
        <dbReference type="ARBA" id="ARBA00023125"/>
    </source>
</evidence>
<dbReference type="Proteomes" id="UP000270487">
    <property type="component" value="Chromosome"/>
</dbReference>
<feature type="domain" description="OmpR/PhoB-type" evidence="4">
    <location>
        <begin position="1"/>
        <end position="101"/>
    </location>
</feature>
<dbReference type="GO" id="GO:0006355">
    <property type="term" value="P:regulation of DNA-templated transcription"/>
    <property type="evidence" value="ECO:0007669"/>
    <property type="project" value="InterPro"/>
</dbReference>
<dbReference type="PROSITE" id="PS51755">
    <property type="entry name" value="OMPR_PHOB"/>
    <property type="match status" value="1"/>
</dbReference>
<evidence type="ECO:0000313" key="6">
    <source>
        <dbReference type="Proteomes" id="UP000270487"/>
    </source>
</evidence>
<dbReference type="EMBL" id="LR134492">
    <property type="protein sequence ID" value="VEI62083.1"/>
    <property type="molecule type" value="Genomic_DNA"/>
</dbReference>
<keyword evidence="3" id="KW-0472">Membrane</keyword>
<feature type="DNA-binding region" description="OmpR/PhoB-type" evidence="2">
    <location>
        <begin position="1"/>
        <end position="101"/>
    </location>
</feature>
<name>A0A3S4WP22_SERFO</name>
<dbReference type="AlphaFoldDB" id="A0A3S4WP22"/>
<evidence type="ECO:0000259" key="4">
    <source>
        <dbReference type="PROSITE" id="PS51755"/>
    </source>
</evidence>
<protein>
    <submittedName>
        <fullName evidence="5">DNA-binding transcriptional activator CadC</fullName>
    </submittedName>
</protein>
<reference evidence="5 6" key="1">
    <citation type="submission" date="2018-12" db="EMBL/GenBank/DDBJ databases">
        <authorList>
            <consortium name="Pathogen Informatics"/>
        </authorList>
    </citation>
    <scope>NUCLEOTIDE SEQUENCE [LARGE SCALE GENOMIC DNA]</scope>
    <source>
        <strain evidence="5 6">NCTC13193</strain>
    </source>
</reference>
<dbReference type="InterPro" id="IPR001867">
    <property type="entry name" value="OmpR/PhoB-type_DNA-bd"/>
</dbReference>
<evidence type="ECO:0000313" key="5">
    <source>
        <dbReference type="EMBL" id="VEI62083.1"/>
    </source>
</evidence>
<sequence>MIYVINNRIYFNYTENRVWSDEVNQIIIPRFSSEILALFLANNDKALSRDFMLTEVWEARALNGSNNNLNNYVSILRRKLSLLGGDNLIITIPKYGFSFTADSIEKIACETLQSDDAVKQYETGSNEDVTTNHEDVHLPNDEVSDPEKAKESTVVAEHSASVRYSIFHPVFLKITLIKMLIVIFIAIIISLILFRVFCIGFHLTSNDFAVTKIKDFGLCQAFVINENTLATRREDLIAAAERIITENNINCSQYAKIYYSKTRKRDIAGGRVRQDTLSYCPDAPHYYCENFYYSEHKI</sequence>
<dbReference type="SMART" id="SM00862">
    <property type="entry name" value="Trans_reg_C"/>
    <property type="match status" value="1"/>
</dbReference>
<dbReference type="InterPro" id="IPR016032">
    <property type="entry name" value="Sig_transdc_resp-reg_C-effctor"/>
</dbReference>
<dbReference type="GO" id="GO:0000160">
    <property type="term" value="P:phosphorelay signal transduction system"/>
    <property type="evidence" value="ECO:0007669"/>
    <property type="project" value="InterPro"/>
</dbReference>
<dbReference type="InterPro" id="IPR036388">
    <property type="entry name" value="WH-like_DNA-bd_sf"/>
</dbReference>
<organism evidence="5 6">
    <name type="scientific">Serratia fonticola</name>
    <dbReference type="NCBI Taxonomy" id="47917"/>
    <lineage>
        <taxon>Bacteria</taxon>
        <taxon>Pseudomonadati</taxon>
        <taxon>Pseudomonadota</taxon>
        <taxon>Gammaproteobacteria</taxon>
        <taxon>Enterobacterales</taxon>
        <taxon>Yersiniaceae</taxon>
        <taxon>Serratia</taxon>
    </lineage>
</organism>
<dbReference type="Gene3D" id="1.10.10.10">
    <property type="entry name" value="Winged helix-like DNA-binding domain superfamily/Winged helix DNA-binding domain"/>
    <property type="match status" value="1"/>
</dbReference>
<keyword evidence="3" id="KW-1133">Transmembrane helix</keyword>
<dbReference type="GO" id="GO:0003677">
    <property type="term" value="F:DNA binding"/>
    <property type="evidence" value="ECO:0007669"/>
    <property type="project" value="UniProtKB-UniRule"/>
</dbReference>
<evidence type="ECO:0000256" key="3">
    <source>
        <dbReference type="SAM" id="Phobius"/>
    </source>
</evidence>
<keyword evidence="1 2" id="KW-0238">DNA-binding</keyword>
<accession>A0A3S4WP22</accession>